<organism evidence="1">
    <name type="scientific">Wuchereria bancrofti</name>
    <dbReference type="NCBI Taxonomy" id="6293"/>
    <lineage>
        <taxon>Eukaryota</taxon>
        <taxon>Metazoa</taxon>
        <taxon>Ecdysozoa</taxon>
        <taxon>Nematoda</taxon>
        <taxon>Chromadorea</taxon>
        <taxon>Rhabditida</taxon>
        <taxon>Spirurina</taxon>
        <taxon>Spiruromorpha</taxon>
        <taxon>Filarioidea</taxon>
        <taxon>Onchocercidae</taxon>
        <taxon>Wuchereria</taxon>
    </lineage>
</organism>
<dbReference type="STRING" id="6293.A0A1I8EI52"/>
<protein>
    <submittedName>
        <fullName evidence="1">Uncharacterized protein</fullName>
    </submittedName>
</protein>
<proteinExistence type="predicted"/>
<name>A0A1I8EI52_WUCBA</name>
<reference evidence="1" key="1">
    <citation type="submission" date="2016-11" db="UniProtKB">
        <authorList>
            <consortium name="WormBaseParasite"/>
        </authorList>
    </citation>
    <scope>IDENTIFICATION</scope>
    <source>
        <strain evidence="1">pt0022</strain>
    </source>
</reference>
<evidence type="ECO:0000313" key="1">
    <source>
        <dbReference type="WBParaSite" id="maker-PairedContig_2104-snap-gene-1.10-mRNA-1"/>
    </source>
</evidence>
<dbReference type="AlphaFoldDB" id="A0A1I8EI52"/>
<dbReference type="WBParaSite" id="maker-PairedContig_2104-snap-gene-1.10-mRNA-1">
    <property type="protein sequence ID" value="maker-PairedContig_2104-snap-gene-1.10-mRNA-1"/>
    <property type="gene ID" value="maker-PairedContig_2104-snap-gene-1.10"/>
</dbReference>
<accession>A0A1I8EI52</accession>
<sequence>MRYFLHFAISVACAEVLTQISFDKHLKEKNSWTVSTDCCKSCKFVTCEIALEICTSCREIGKWNELISSQKSSVWGIYHFALLEEIHKDTERKREKLHIKN</sequence>